<name>A0A9Q1KGH7_9CARY</name>
<reference evidence="1" key="1">
    <citation type="submission" date="2022-04" db="EMBL/GenBank/DDBJ databases">
        <title>Carnegiea gigantea Genome sequencing and assembly v2.</title>
        <authorList>
            <person name="Copetti D."/>
            <person name="Sanderson M.J."/>
            <person name="Burquez A."/>
            <person name="Wojciechowski M.F."/>
        </authorList>
    </citation>
    <scope>NUCLEOTIDE SEQUENCE</scope>
    <source>
        <strain evidence="1">SGP5-SGP5p</strain>
        <tissue evidence="1">Aerial part</tissue>
    </source>
</reference>
<dbReference type="AlphaFoldDB" id="A0A9Q1KGH7"/>
<keyword evidence="2" id="KW-1185">Reference proteome</keyword>
<proteinExistence type="predicted"/>
<protein>
    <submittedName>
        <fullName evidence="1">Uncharacterized protein</fullName>
    </submittedName>
</protein>
<sequence>MPIERTHQYTSPEVLRIVDIGGPLVSFPLGAFPNLRSLTIHECYNNLENASIPGGTDLKIVSCKVGKPLLGDGKDLPFTLASPSIDFFHELIAHWIFLSEGVTNISTLYWHFPNLTSIHGQALGSLPSRQELQNCPKLQYKPEEGLPSSLGRLHIKGCPLVEERYQRKKGQNWTKICHHSCVRINGILI</sequence>
<dbReference type="EMBL" id="JAKOGI010000140">
    <property type="protein sequence ID" value="KAJ8442525.1"/>
    <property type="molecule type" value="Genomic_DNA"/>
</dbReference>
<comment type="caution">
    <text evidence="1">The sequence shown here is derived from an EMBL/GenBank/DDBJ whole genome shotgun (WGS) entry which is preliminary data.</text>
</comment>
<dbReference type="Proteomes" id="UP001153076">
    <property type="component" value="Unassembled WGS sequence"/>
</dbReference>
<accession>A0A9Q1KGH7</accession>
<gene>
    <name evidence="1" type="ORF">Cgig2_022408</name>
</gene>
<dbReference type="OrthoDB" id="1305892at2759"/>
<evidence type="ECO:0000313" key="1">
    <source>
        <dbReference type="EMBL" id="KAJ8442525.1"/>
    </source>
</evidence>
<dbReference type="Gene3D" id="3.80.10.10">
    <property type="entry name" value="Ribonuclease Inhibitor"/>
    <property type="match status" value="1"/>
</dbReference>
<evidence type="ECO:0000313" key="2">
    <source>
        <dbReference type="Proteomes" id="UP001153076"/>
    </source>
</evidence>
<dbReference type="SUPFAM" id="SSF52058">
    <property type="entry name" value="L domain-like"/>
    <property type="match status" value="1"/>
</dbReference>
<organism evidence="1 2">
    <name type="scientific">Carnegiea gigantea</name>
    <dbReference type="NCBI Taxonomy" id="171969"/>
    <lineage>
        <taxon>Eukaryota</taxon>
        <taxon>Viridiplantae</taxon>
        <taxon>Streptophyta</taxon>
        <taxon>Embryophyta</taxon>
        <taxon>Tracheophyta</taxon>
        <taxon>Spermatophyta</taxon>
        <taxon>Magnoliopsida</taxon>
        <taxon>eudicotyledons</taxon>
        <taxon>Gunneridae</taxon>
        <taxon>Pentapetalae</taxon>
        <taxon>Caryophyllales</taxon>
        <taxon>Cactineae</taxon>
        <taxon>Cactaceae</taxon>
        <taxon>Cactoideae</taxon>
        <taxon>Echinocereeae</taxon>
        <taxon>Carnegiea</taxon>
    </lineage>
</organism>
<dbReference type="InterPro" id="IPR032675">
    <property type="entry name" value="LRR_dom_sf"/>
</dbReference>